<dbReference type="EMBL" id="RDBF01000001">
    <property type="protein sequence ID" value="RLV57539.1"/>
    <property type="molecule type" value="Genomic_DNA"/>
</dbReference>
<reference evidence="4 5" key="1">
    <citation type="submission" date="2018-10" db="EMBL/GenBank/DDBJ databases">
        <title>Aeromicrobium sp. 9W16Y-2 whole genome shotgun sequence.</title>
        <authorList>
            <person name="Li F."/>
        </authorList>
    </citation>
    <scope>NUCLEOTIDE SEQUENCE [LARGE SCALE GENOMIC DNA]</scope>
    <source>
        <strain evidence="4 5">9W16Y-2</strain>
    </source>
</reference>
<proteinExistence type="predicted"/>
<feature type="chain" id="PRO_5018196639" description="DUF4430 domain-containing protein" evidence="3">
    <location>
        <begin position="25"/>
        <end position="218"/>
    </location>
</feature>
<keyword evidence="2" id="KW-0812">Transmembrane</keyword>
<evidence type="ECO:0008006" key="6">
    <source>
        <dbReference type="Google" id="ProtNLM"/>
    </source>
</evidence>
<gene>
    <name evidence="4" type="ORF">D9V41_02625</name>
</gene>
<evidence type="ECO:0000256" key="1">
    <source>
        <dbReference type="SAM" id="MobiDB-lite"/>
    </source>
</evidence>
<evidence type="ECO:0000256" key="3">
    <source>
        <dbReference type="SAM" id="SignalP"/>
    </source>
</evidence>
<feature type="signal peptide" evidence="3">
    <location>
        <begin position="1"/>
        <end position="24"/>
    </location>
</feature>
<dbReference type="RefSeq" id="WP_121792945.1">
    <property type="nucleotide sequence ID" value="NZ_RDBF01000001.1"/>
</dbReference>
<feature type="transmembrane region" description="Helical" evidence="2">
    <location>
        <begin position="191"/>
        <end position="212"/>
    </location>
</feature>
<sequence>MNRLLAAVALVLSGLVITAPPATAHGQCEGPSDVPILIEYGSLAGAPTTVCAQGAAGMRALDALTMAGIEIEGTVEYGDSVVCRVNGLPDEETEPCTSMPAADAYWAFYMATDGAPWQYAESGVSEQVLAEGDYVALSFQEGGESLPTLAADAQLRADAHAPASDANAADEPEAHEAADATDESDDGGADLGLVIGIVVLLAVVGAAAVILARRRSNT</sequence>
<dbReference type="OrthoDB" id="4401005at2"/>
<evidence type="ECO:0000313" key="4">
    <source>
        <dbReference type="EMBL" id="RLV57539.1"/>
    </source>
</evidence>
<keyword evidence="5" id="KW-1185">Reference proteome</keyword>
<organism evidence="4 5">
    <name type="scientific">Aeromicrobium phragmitis</name>
    <dbReference type="NCBI Taxonomy" id="2478914"/>
    <lineage>
        <taxon>Bacteria</taxon>
        <taxon>Bacillati</taxon>
        <taxon>Actinomycetota</taxon>
        <taxon>Actinomycetes</taxon>
        <taxon>Propionibacteriales</taxon>
        <taxon>Nocardioidaceae</taxon>
        <taxon>Aeromicrobium</taxon>
    </lineage>
</organism>
<accession>A0A3L8PRL7</accession>
<feature type="region of interest" description="Disordered" evidence="1">
    <location>
        <begin position="160"/>
        <end position="185"/>
    </location>
</feature>
<evidence type="ECO:0000313" key="5">
    <source>
        <dbReference type="Proteomes" id="UP000282515"/>
    </source>
</evidence>
<keyword evidence="2" id="KW-0472">Membrane</keyword>
<name>A0A3L8PRL7_9ACTN</name>
<keyword evidence="3" id="KW-0732">Signal</keyword>
<keyword evidence="2" id="KW-1133">Transmembrane helix</keyword>
<comment type="caution">
    <text evidence="4">The sequence shown here is derived from an EMBL/GenBank/DDBJ whole genome shotgun (WGS) entry which is preliminary data.</text>
</comment>
<evidence type="ECO:0000256" key="2">
    <source>
        <dbReference type="SAM" id="Phobius"/>
    </source>
</evidence>
<dbReference type="Proteomes" id="UP000282515">
    <property type="component" value="Unassembled WGS sequence"/>
</dbReference>
<protein>
    <recommendedName>
        <fullName evidence="6">DUF4430 domain-containing protein</fullName>
    </recommendedName>
</protein>
<dbReference type="AlphaFoldDB" id="A0A3L8PRL7"/>